<feature type="signal peptide" evidence="1">
    <location>
        <begin position="1"/>
        <end position="33"/>
    </location>
</feature>
<feature type="chain" id="PRO_5038632096" evidence="1">
    <location>
        <begin position="34"/>
        <end position="272"/>
    </location>
</feature>
<dbReference type="PROSITE" id="PS51257">
    <property type="entry name" value="PROKAR_LIPOPROTEIN"/>
    <property type="match status" value="1"/>
</dbReference>
<evidence type="ECO:0000256" key="1">
    <source>
        <dbReference type="SAM" id="SignalP"/>
    </source>
</evidence>
<organism evidence="2 3">
    <name type="scientific">Bifidobacterium longum subsp. suis</name>
    <dbReference type="NCBI Taxonomy" id="1695"/>
    <lineage>
        <taxon>Bacteria</taxon>
        <taxon>Bacillati</taxon>
        <taxon>Actinomycetota</taxon>
        <taxon>Actinomycetes</taxon>
        <taxon>Bifidobacteriales</taxon>
        <taxon>Bifidobacteriaceae</taxon>
        <taxon>Bifidobacterium</taxon>
    </lineage>
</organism>
<dbReference type="EMBL" id="JGZA01000020">
    <property type="protein sequence ID" value="KFI68033.1"/>
    <property type="molecule type" value="Genomic_DNA"/>
</dbReference>
<evidence type="ECO:0000313" key="3">
    <source>
        <dbReference type="Proteomes" id="UP000029024"/>
    </source>
</evidence>
<keyword evidence="2" id="KW-0418">Kinase</keyword>
<dbReference type="AlphaFoldDB" id="A0A087BAI3"/>
<dbReference type="Proteomes" id="UP000029024">
    <property type="component" value="Unassembled WGS sequence"/>
</dbReference>
<proteinExistence type="predicted"/>
<keyword evidence="1" id="KW-0732">Signal</keyword>
<protein>
    <submittedName>
        <fullName evidence="2">Uridine kinase</fullName>
    </submittedName>
</protein>
<dbReference type="GO" id="GO:0016301">
    <property type="term" value="F:kinase activity"/>
    <property type="evidence" value="ECO:0007669"/>
    <property type="project" value="UniProtKB-KW"/>
</dbReference>
<evidence type="ECO:0000313" key="2">
    <source>
        <dbReference type="EMBL" id="KFI68033.1"/>
    </source>
</evidence>
<accession>A0A087BAI3</accession>
<sequence length="272" mass="28568">MSTTHTRLVRRIAMLTSALSLASMLGACSSPLAAVGTGSGADDRSDATSTTDATAKRFAACLTGKGFDARTTAGVSSGFGSGKQAPTKNAVALRMIGTDGKPVASQGNSLSASDDGPQLYPNAAYTSMEDDSTWVVFKDAKALAGSPYESKQREYADCEAKNPDFTQPIPDMGPQHQYSGEDKQAALAYAQAARKKGFDWVKDPDADTPTSITIPGTVSESELRRFLKECPTDGANISYAFAGTTEEFGYDYNKVLSEFTSGSASTEAAPQQ</sequence>
<reference evidence="2 3" key="1">
    <citation type="submission" date="2014-03" db="EMBL/GenBank/DDBJ databases">
        <title>Genomics of Bifidobacteria.</title>
        <authorList>
            <person name="Ventura M."/>
            <person name="Milani C."/>
            <person name="Lugli G.A."/>
        </authorList>
    </citation>
    <scope>NUCLEOTIDE SEQUENCE [LARGE SCALE GENOMIC DNA]</scope>
    <source>
        <strain evidence="2 3">LMG 21814</strain>
    </source>
</reference>
<comment type="caution">
    <text evidence="2">The sequence shown here is derived from an EMBL/GenBank/DDBJ whole genome shotgun (WGS) entry which is preliminary data.</text>
</comment>
<name>A0A087BAI3_BIFLN</name>
<keyword evidence="2" id="KW-0808">Transferase</keyword>
<gene>
    <name evidence="2" type="ORF">BLSS_1568</name>
</gene>